<dbReference type="GO" id="GO:0015937">
    <property type="term" value="P:coenzyme A biosynthetic process"/>
    <property type="evidence" value="ECO:0007669"/>
    <property type="project" value="UniProtKB-UniRule"/>
</dbReference>
<dbReference type="NCBIfam" id="TIGR00152">
    <property type="entry name" value="dephospho-CoA kinase"/>
    <property type="match status" value="1"/>
</dbReference>
<dbReference type="EMBL" id="CP096983">
    <property type="protein sequence ID" value="URZ11071.1"/>
    <property type="molecule type" value="Genomic_DNA"/>
</dbReference>
<dbReference type="HAMAP" id="MF_00376">
    <property type="entry name" value="Dephospho_CoA_kinase"/>
    <property type="match status" value="1"/>
</dbReference>
<keyword evidence="3 5" id="KW-0418">Kinase</keyword>
<comment type="subcellular location">
    <subcellularLocation>
        <location evidence="3">Cytoplasm</location>
    </subcellularLocation>
</comment>
<protein>
    <recommendedName>
        <fullName evidence="3 4">Dephospho-CoA kinase</fullName>
        <ecNumber evidence="3 4">2.7.1.24</ecNumber>
    </recommendedName>
    <alternativeName>
        <fullName evidence="3">Dephosphocoenzyme A kinase</fullName>
    </alternativeName>
</protein>
<dbReference type="KEGG" id="crw:CROST_017870"/>
<dbReference type="PROSITE" id="PS51219">
    <property type="entry name" value="DPCK"/>
    <property type="match status" value="1"/>
</dbReference>
<keyword evidence="3 5" id="KW-0808">Transferase</keyword>
<comment type="pathway">
    <text evidence="3">Cofactor biosynthesis; coenzyme A biosynthesis; CoA from (R)-pantothenate: step 5/5.</text>
</comment>
<dbReference type="GO" id="GO:0005737">
    <property type="term" value="C:cytoplasm"/>
    <property type="evidence" value="ECO:0007669"/>
    <property type="project" value="UniProtKB-SubCell"/>
</dbReference>
<evidence type="ECO:0000313" key="5">
    <source>
        <dbReference type="EMBL" id="URZ11071.1"/>
    </source>
</evidence>
<proteinExistence type="inferred from homology"/>
<dbReference type="EC" id="2.7.1.24" evidence="3 4"/>
<feature type="binding site" evidence="3">
    <location>
        <begin position="11"/>
        <end position="16"/>
    </location>
    <ligand>
        <name>ATP</name>
        <dbReference type="ChEBI" id="CHEBI:30616"/>
    </ligand>
</feature>
<keyword evidence="1 3" id="KW-0547">Nucleotide-binding</keyword>
<dbReference type="Gene3D" id="3.40.50.300">
    <property type="entry name" value="P-loop containing nucleotide triphosphate hydrolases"/>
    <property type="match status" value="1"/>
</dbReference>
<dbReference type="InterPro" id="IPR027417">
    <property type="entry name" value="P-loop_NTPase"/>
</dbReference>
<comment type="similarity">
    <text evidence="3">Belongs to the CoaE family.</text>
</comment>
<evidence type="ECO:0000256" key="3">
    <source>
        <dbReference type="HAMAP-Rule" id="MF_00376"/>
    </source>
</evidence>
<reference evidence="5 6" key="1">
    <citation type="submission" date="2022-04" db="EMBL/GenBank/DDBJ databases">
        <title>Genome sequence of C. roseum typestrain.</title>
        <authorList>
            <person name="Poehlein A."/>
            <person name="Schoch T."/>
            <person name="Duerre P."/>
            <person name="Daniel R."/>
        </authorList>
    </citation>
    <scope>NUCLEOTIDE SEQUENCE [LARGE SCALE GENOMIC DNA]</scope>
    <source>
        <strain evidence="5 6">DSM 7320</strain>
    </source>
</reference>
<dbReference type="Proteomes" id="UP000190951">
    <property type="component" value="Chromosome"/>
</dbReference>
<keyword evidence="3" id="KW-0173">Coenzyme A biosynthesis</keyword>
<sequence length="201" mass="23328">MLKIGLTGGIGSGKSTISRIFKERQILVVDADNVARGELKEHPEILTDVKNKFGDSFFDERGEFKRKDFGNFIFSSDIHKKEYEDIIMPYIKKDIKRTMDLYESLNENVCVLDAPTLIESGIYKDMDINILVWVDQATQIERVKKRDGLSEKEVIMRINSQMSLEEKKTYVDFIIDNRKDFESTIKQIDRIMESISIMKGK</sequence>
<evidence type="ECO:0000256" key="1">
    <source>
        <dbReference type="ARBA" id="ARBA00022741"/>
    </source>
</evidence>
<organism evidence="5 6">
    <name type="scientific">Clostridium felsineum</name>
    <dbReference type="NCBI Taxonomy" id="36839"/>
    <lineage>
        <taxon>Bacteria</taxon>
        <taxon>Bacillati</taxon>
        <taxon>Bacillota</taxon>
        <taxon>Clostridia</taxon>
        <taxon>Eubacteriales</taxon>
        <taxon>Clostridiaceae</taxon>
        <taxon>Clostridium</taxon>
    </lineage>
</organism>
<evidence type="ECO:0000313" key="6">
    <source>
        <dbReference type="Proteomes" id="UP000190951"/>
    </source>
</evidence>
<dbReference type="AlphaFoldDB" id="A0A1S8L112"/>
<dbReference type="InterPro" id="IPR001977">
    <property type="entry name" value="Depp_CoAkinase"/>
</dbReference>
<comment type="catalytic activity">
    <reaction evidence="3">
        <text>3'-dephospho-CoA + ATP = ADP + CoA + H(+)</text>
        <dbReference type="Rhea" id="RHEA:18245"/>
        <dbReference type="ChEBI" id="CHEBI:15378"/>
        <dbReference type="ChEBI" id="CHEBI:30616"/>
        <dbReference type="ChEBI" id="CHEBI:57287"/>
        <dbReference type="ChEBI" id="CHEBI:57328"/>
        <dbReference type="ChEBI" id="CHEBI:456216"/>
        <dbReference type="EC" id="2.7.1.24"/>
    </reaction>
</comment>
<comment type="function">
    <text evidence="3">Catalyzes the phosphorylation of the 3'-hydroxyl group of dephosphocoenzyme A to form coenzyme A.</text>
</comment>
<dbReference type="PANTHER" id="PTHR10695">
    <property type="entry name" value="DEPHOSPHO-COA KINASE-RELATED"/>
    <property type="match status" value="1"/>
</dbReference>
<gene>
    <name evidence="3 5" type="primary">coaE</name>
    <name evidence="5" type="ORF">CROST_017870</name>
</gene>
<dbReference type="RefSeq" id="WP_077833388.1">
    <property type="nucleotide sequence ID" value="NZ_CP096983.1"/>
</dbReference>
<keyword evidence="3" id="KW-0963">Cytoplasm</keyword>
<dbReference type="SUPFAM" id="SSF52540">
    <property type="entry name" value="P-loop containing nucleoside triphosphate hydrolases"/>
    <property type="match status" value="1"/>
</dbReference>
<evidence type="ECO:0000256" key="2">
    <source>
        <dbReference type="ARBA" id="ARBA00022840"/>
    </source>
</evidence>
<dbReference type="Pfam" id="PF01121">
    <property type="entry name" value="CoaE"/>
    <property type="match status" value="1"/>
</dbReference>
<dbReference type="PANTHER" id="PTHR10695:SF46">
    <property type="entry name" value="BIFUNCTIONAL COENZYME A SYNTHASE-RELATED"/>
    <property type="match status" value="1"/>
</dbReference>
<keyword evidence="2 3" id="KW-0067">ATP-binding</keyword>
<dbReference type="GO" id="GO:0005524">
    <property type="term" value="F:ATP binding"/>
    <property type="evidence" value="ECO:0007669"/>
    <property type="project" value="UniProtKB-UniRule"/>
</dbReference>
<name>A0A1S8L112_9CLOT</name>
<accession>A0A1S8L112</accession>
<evidence type="ECO:0000256" key="4">
    <source>
        <dbReference type="NCBIfam" id="TIGR00152"/>
    </source>
</evidence>
<keyword evidence="6" id="KW-1185">Reference proteome</keyword>
<dbReference type="STRING" id="84029.CROST_33980"/>
<dbReference type="GO" id="GO:0004140">
    <property type="term" value="F:dephospho-CoA kinase activity"/>
    <property type="evidence" value="ECO:0007669"/>
    <property type="project" value="UniProtKB-UniRule"/>
</dbReference>
<dbReference type="CDD" id="cd02022">
    <property type="entry name" value="DPCK"/>
    <property type="match status" value="1"/>
</dbReference>